<protein>
    <submittedName>
        <fullName evidence="1">Uncharacterized protein</fullName>
    </submittedName>
</protein>
<accession>A0A0B6YEL5</accession>
<reference evidence="1" key="1">
    <citation type="submission" date="2014-12" db="EMBL/GenBank/DDBJ databases">
        <title>Insight into the proteome of Arion vulgaris.</title>
        <authorList>
            <person name="Aradska J."/>
            <person name="Bulat T."/>
            <person name="Smidak R."/>
            <person name="Sarate P."/>
            <person name="Gangsoo J."/>
            <person name="Sialana F."/>
            <person name="Bilban M."/>
            <person name="Lubec G."/>
        </authorList>
    </citation>
    <scope>NUCLEOTIDE SEQUENCE</scope>
    <source>
        <tissue evidence="1">Skin</tissue>
    </source>
</reference>
<dbReference type="AlphaFoldDB" id="A0A0B6YEL5"/>
<evidence type="ECO:0000313" key="1">
    <source>
        <dbReference type="EMBL" id="CEK54609.1"/>
    </source>
</evidence>
<name>A0A0B6YEL5_9EUPU</name>
<organism evidence="1">
    <name type="scientific">Arion vulgaris</name>
    <dbReference type="NCBI Taxonomy" id="1028688"/>
    <lineage>
        <taxon>Eukaryota</taxon>
        <taxon>Metazoa</taxon>
        <taxon>Spiralia</taxon>
        <taxon>Lophotrochozoa</taxon>
        <taxon>Mollusca</taxon>
        <taxon>Gastropoda</taxon>
        <taxon>Heterobranchia</taxon>
        <taxon>Euthyneura</taxon>
        <taxon>Panpulmonata</taxon>
        <taxon>Eupulmonata</taxon>
        <taxon>Stylommatophora</taxon>
        <taxon>Helicina</taxon>
        <taxon>Arionoidea</taxon>
        <taxon>Arionidae</taxon>
        <taxon>Arion</taxon>
    </lineage>
</organism>
<feature type="non-terminal residue" evidence="1">
    <location>
        <position position="1"/>
    </location>
</feature>
<feature type="non-terminal residue" evidence="1">
    <location>
        <position position="69"/>
    </location>
</feature>
<sequence>EGLAEIEKLDATIAEFEGQEEARNRTFQGADDHKVASVRASHALKRVSVMDYEGLITGEPVAVSDNRVV</sequence>
<gene>
    <name evidence="1" type="primary">ORF23245</name>
</gene>
<proteinExistence type="predicted"/>
<dbReference type="EMBL" id="HACG01007744">
    <property type="protein sequence ID" value="CEK54609.1"/>
    <property type="molecule type" value="Transcribed_RNA"/>
</dbReference>